<dbReference type="GO" id="GO:0006913">
    <property type="term" value="P:nucleocytoplasmic transport"/>
    <property type="evidence" value="ECO:0007669"/>
    <property type="project" value="InterPro"/>
</dbReference>
<accession>A0A2K1QRQ5</accession>
<dbReference type="PANTHER" id="PTHR12612">
    <property type="entry name" value="NUCLEAR TRANSPORT FACTOR 2"/>
    <property type="match status" value="1"/>
</dbReference>
<dbReference type="Proteomes" id="UP000243797">
    <property type="component" value="Unassembled WGS sequence"/>
</dbReference>
<proteinExistence type="predicted"/>
<comment type="caution">
    <text evidence="2">The sequence shown here is derived from an EMBL/GenBank/DDBJ whole genome shotgun (WGS) entry which is preliminary data.</text>
</comment>
<dbReference type="InterPro" id="IPR018222">
    <property type="entry name" value="Nuclear_transport_factor_2_euk"/>
</dbReference>
<feature type="domain" description="NTF2" evidence="1">
    <location>
        <begin position="21"/>
        <end position="177"/>
    </location>
</feature>
<name>A0A2K1QRQ5_9PEZI</name>
<dbReference type="SUPFAM" id="SSF54427">
    <property type="entry name" value="NTF2-like"/>
    <property type="match status" value="1"/>
</dbReference>
<dbReference type="OrthoDB" id="25408at2759"/>
<protein>
    <recommendedName>
        <fullName evidence="1">NTF2 domain-containing protein</fullName>
    </recommendedName>
</protein>
<evidence type="ECO:0000313" key="3">
    <source>
        <dbReference type="Proteomes" id="UP000243797"/>
    </source>
</evidence>
<dbReference type="InterPro" id="IPR002075">
    <property type="entry name" value="NTF2_dom"/>
</dbReference>
<dbReference type="PROSITE" id="PS50177">
    <property type="entry name" value="NTF2_DOMAIN"/>
    <property type="match status" value="1"/>
</dbReference>
<keyword evidence="3" id="KW-1185">Reference proteome</keyword>
<dbReference type="STRING" id="2082308.A0A2K1QRQ5"/>
<dbReference type="InterPro" id="IPR032710">
    <property type="entry name" value="NTF2-like_dom_sf"/>
</dbReference>
<organism evidence="2 3">
    <name type="scientific">Sphaceloma murrayae</name>
    <dbReference type="NCBI Taxonomy" id="2082308"/>
    <lineage>
        <taxon>Eukaryota</taxon>
        <taxon>Fungi</taxon>
        <taxon>Dikarya</taxon>
        <taxon>Ascomycota</taxon>
        <taxon>Pezizomycotina</taxon>
        <taxon>Dothideomycetes</taxon>
        <taxon>Dothideomycetidae</taxon>
        <taxon>Myriangiales</taxon>
        <taxon>Elsinoaceae</taxon>
        <taxon>Sphaceloma</taxon>
    </lineage>
</organism>
<dbReference type="InterPro" id="IPR045875">
    <property type="entry name" value="NTF2"/>
</dbReference>
<reference evidence="2 3" key="1">
    <citation type="submission" date="2017-06" db="EMBL/GenBank/DDBJ databases">
        <title>Draft genome sequence of a variant of Elsinoe murrayae.</title>
        <authorList>
            <person name="Cheng Q."/>
        </authorList>
    </citation>
    <scope>NUCLEOTIDE SEQUENCE [LARGE SCALE GENOMIC DNA]</scope>
    <source>
        <strain evidence="2 3">CQ-2017a</strain>
    </source>
</reference>
<dbReference type="EMBL" id="NKHZ01000049">
    <property type="protein sequence ID" value="PNS17768.1"/>
    <property type="molecule type" value="Genomic_DNA"/>
</dbReference>
<gene>
    <name evidence="2" type="ORF">CAC42_3163</name>
</gene>
<dbReference type="InParanoid" id="A0A2K1QRQ5"/>
<evidence type="ECO:0000259" key="1">
    <source>
        <dbReference type="PROSITE" id="PS50177"/>
    </source>
</evidence>
<dbReference type="Gene3D" id="3.10.450.50">
    <property type="match status" value="1"/>
</dbReference>
<sequence>MAVTATATLADDDLNRVATTASEEFTDLYYNALNSARNTIASFYVPTSTISPGRDLPLITYNGTQLSSADAFQATFEQMPFTFFEIQSLNVHVTNPHITNVETQNNGKPRTKDLEQNISLLIQASGYVRLQERKEGPMRGFSDTMVLVPNKEDVGGKGKAKSGEGRSWLIQTQNFRFVV</sequence>
<dbReference type="AlphaFoldDB" id="A0A2K1QRQ5"/>
<dbReference type="Pfam" id="PF02136">
    <property type="entry name" value="NTF2"/>
    <property type="match status" value="1"/>
</dbReference>
<evidence type="ECO:0000313" key="2">
    <source>
        <dbReference type="EMBL" id="PNS17768.1"/>
    </source>
</evidence>